<dbReference type="Gene3D" id="3.30.565.10">
    <property type="entry name" value="Histidine kinase-like ATPase, C-terminal domain"/>
    <property type="match status" value="1"/>
</dbReference>
<dbReference type="PROSITE" id="PS50801">
    <property type="entry name" value="STAS"/>
    <property type="match status" value="1"/>
</dbReference>
<proteinExistence type="predicted"/>
<dbReference type="PANTHER" id="PTHR35526:SF3">
    <property type="entry name" value="ANTI-SIGMA-F FACTOR RSBW"/>
    <property type="match status" value="1"/>
</dbReference>
<keyword evidence="3" id="KW-1185">Reference proteome</keyword>
<dbReference type="InterPro" id="IPR050267">
    <property type="entry name" value="Anti-sigma-factor_SerPK"/>
</dbReference>
<dbReference type="EMBL" id="SNXZ01000005">
    <property type="protein sequence ID" value="TDP95074.1"/>
    <property type="molecule type" value="Genomic_DNA"/>
</dbReference>
<dbReference type="InterPro" id="IPR036513">
    <property type="entry name" value="STAS_dom_sf"/>
</dbReference>
<dbReference type="RefSeq" id="WP_133852456.1">
    <property type="nucleotide sequence ID" value="NZ_SNXZ01000005.1"/>
</dbReference>
<evidence type="ECO:0000259" key="1">
    <source>
        <dbReference type="PROSITE" id="PS50801"/>
    </source>
</evidence>
<reference evidence="2 3" key="1">
    <citation type="submission" date="2019-03" db="EMBL/GenBank/DDBJ databases">
        <title>Genomic Encyclopedia of Type Strains, Phase IV (KMG-IV): sequencing the most valuable type-strain genomes for metagenomic binning, comparative biology and taxonomic classification.</title>
        <authorList>
            <person name="Goeker M."/>
        </authorList>
    </citation>
    <scope>NUCLEOTIDE SEQUENCE [LARGE SCALE GENOMIC DNA]</scope>
    <source>
        <strain evidence="2 3">DSM 45361</strain>
    </source>
</reference>
<accession>A0A4R6S6W1</accession>
<dbReference type="InterPro" id="IPR036890">
    <property type="entry name" value="HATPase_C_sf"/>
</dbReference>
<dbReference type="SUPFAM" id="SSF55874">
    <property type="entry name" value="ATPase domain of HSP90 chaperone/DNA topoisomerase II/histidine kinase"/>
    <property type="match status" value="1"/>
</dbReference>
<dbReference type="InterPro" id="IPR002645">
    <property type="entry name" value="STAS_dom"/>
</dbReference>
<dbReference type="AlphaFoldDB" id="A0A4R6S6W1"/>
<dbReference type="Gene3D" id="3.30.750.24">
    <property type="entry name" value="STAS domain"/>
    <property type="match status" value="1"/>
</dbReference>
<dbReference type="SUPFAM" id="SSF52091">
    <property type="entry name" value="SpoIIaa-like"/>
    <property type="match status" value="1"/>
</dbReference>
<dbReference type="Proteomes" id="UP000295444">
    <property type="component" value="Unassembled WGS sequence"/>
</dbReference>
<evidence type="ECO:0000313" key="3">
    <source>
        <dbReference type="Proteomes" id="UP000295444"/>
    </source>
</evidence>
<dbReference type="OrthoDB" id="4327509at2"/>
<gene>
    <name evidence="2" type="ORF">EV186_105306</name>
</gene>
<sequence length="248" mass="26948">MLKIEVSAHGRRTDVTVDGVLSDATAGRLRDDLLKCSTDGPDVLAVDISSLRVESRHLLSVFSVVARRLEEWPGTALVLVCAAPDLRDTLGRIAINRFVRVVGDRAALDTEVGTPQRRRAWLRLPWAKQAPRYAREFVGETCAQWNLPAFTDVATAIVSELVENALVHTTSGPRLRLEFRHGMFTVAVTDDSPVPPVLREAPRTLGLGLHIVAELATTWGSTPTPAGGKVVWAVLTESSLGPRKQPPG</sequence>
<comment type="caution">
    <text evidence="2">The sequence shown here is derived from an EMBL/GenBank/DDBJ whole genome shotgun (WGS) entry which is preliminary data.</text>
</comment>
<dbReference type="CDD" id="cd16936">
    <property type="entry name" value="HATPase_RsbW-like"/>
    <property type="match status" value="1"/>
</dbReference>
<name>A0A4R6S6W1_LABRH</name>
<evidence type="ECO:0000313" key="2">
    <source>
        <dbReference type="EMBL" id="TDP95074.1"/>
    </source>
</evidence>
<dbReference type="PANTHER" id="PTHR35526">
    <property type="entry name" value="ANTI-SIGMA-F FACTOR RSBW-RELATED"/>
    <property type="match status" value="1"/>
</dbReference>
<protein>
    <recommendedName>
        <fullName evidence="1">STAS domain-containing protein</fullName>
    </recommendedName>
</protein>
<feature type="domain" description="STAS" evidence="1">
    <location>
        <begin position="15"/>
        <end position="115"/>
    </location>
</feature>
<organism evidence="2 3">
    <name type="scientific">Labedaea rhizosphaerae</name>
    <dbReference type="NCBI Taxonomy" id="598644"/>
    <lineage>
        <taxon>Bacteria</taxon>
        <taxon>Bacillati</taxon>
        <taxon>Actinomycetota</taxon>
        <taxon>Actinomycetes</taxon>
        <taxon>Pseudonocardiales</taxon>
        <taxon>Pseudonocardiaceae</taxon>
        <taxon>Labedaea</taxon>
    </lineage>
</organism>